<feature type="domain" description="Transglycosylase SLT" evidence="2">
    <location>
        <begin position="170"/>
        <end position="246"/>
    </location>
</feature>
<keyword evidence="1" id="KW-0812">Transmembrane</keyword>
<organism evidence="3 4">
    <name type="scientific">Candidatus Glomeribacter gigasporarum BEG34</name>
    <dbReference type="NCBI Taxonomy" id="1070319"/>
    <lineage>
        <taxon>Bacteria</taxon>
        <taxon>Pseudomonadati</taxon>
        <taxon>Pseudomonadota</taxon>
        <taxon>Betaproteobacteria</taxon>
        <taxon>Burkholderiales</taxon>
        <taxon>Burkholderiaceae</taxon>
        <taxon>Candidatus Glomeribacter</taxon>
    </lineage>
</organism>
<evidence type="ECO:0000256" key="1">
    <source>
        <dbReference type="SAM" id="Phobius"/>
    </source>
</evidence>
<dbReference type="RefSeq" id="WP_006682138.1">
    <property type="nucleotide sequence ID" value="NZ_CAFB01000035.1"/>
</dbReference>
<keyword evidence="4" id="KW-1185">Reference proteome</keyword>
<protein>
    <submittedName>
        <fullName evidence="3">Transglycosylase, SLT family</fullName>
        <ecNumber evidence="3">3.2.1.-</ecNumber>
    </submittedName>
</protein>
<dbReference type="InterPro" id="IPR008258">
    <property type="entry name" value="Transglycosylase_SLT_dom_1"/>
</dbReference>
<dbReference type="EMBL" id="CAFB01000035">
    <property type="protein sequence ID" value="CCD28877.1"/>
    <property type="molecule type" value="Genomic_DNA"/>
</dbReference>
<dbReference type="eggNOG" id="COG0741">
    <property type="taxonomic scope" value="Bacteria"/>
</dbReference>
<dbReference type="AlphaFoldDB" id="G2J7Y0"/>
<keyword evidence="3" id="KW-0378">Hydrolase</keyword>
<dbReference type="Gene3D" id="1.10.530.10">
    <property type="match status" value="1"/>
</dbReference>
<accession>G2J7Y0</accession>
<dbReference type="GO" id="GO:0016798">
    <property type="term" value="F:hydrolase activity, acting on glycosyl bonds"/>
    <property type="evidence" value="ECO:0007669"/>
    <property type="project" value="UniProtKB-KW"/>
</dbReference>
<comment type="caution">
    <text evidence="3">The sequence shown here is derived from an EMBL/GenBank/DDBJ whole genome shotgun (WGS) entry which is preliminary data.</text>
</comment>
<keyword evidence="3" id="KW-0326">Glycosidase</keyword>
<evidence type="ECO:0000259" key="2">
    <source>
        <dbReference type="Pfam" id="PF01464"/>
    </source>
</evidence>
<gene>
    <name evidence="3" type="ORF">CAGGBEG34_190044</name>
</gene>
<dbReference type="OrthoDB" id="9815002at2"/>
<dbReference type="EC" id="3.2.1.-" evidence="3"/>
<dbReference type="Pfam" id="PF01464">
    <property type="entry name" value="SLT"/>
    <property type="match status" value="1"/>
</dbReference>
<evidence type="ECO:0000313" key="4">
    <source>
        <dbReference type="Proteomes" id="UP000054051"/>
    </source>
</evidence>
<reference evidence="3 4" key="1">
    <citation type="submission" date="2011-08" db="EMBL/GenBank/DDBJ databases">
        <title>The genome of the obligate endobacterium of an arbuscular mycorrhizal fungus reveals an interphylum network of nutritional interactions.</title>
        <authorList>
            <person name="Ghignone S."/>
            <person name="Salvioli A."/>
            <person name="Anca I."/>
            <person name="Lumini E."/>
            <person name="Ortu G."/>
            <person name="Petiti L."/>
            <person name="Cruveiller S."/>
            <person name="Bianciotto V."/>
            <person name="Piffanelli P."/>
            <person name="Lanfranco L."/>
            <person name="Bonfante P."/>
        </authorList>
    </citation>
    <scope>NUCLEOTIDE SEQUENCE [LARGE SCALE GENOMIC DNA]</scope>
    <source>
        <strain evidence="3 4">BEG34</strain>
    </source>
</reference>
<dbReference type="SUPFAM" id="SSF53955">
    <property type="entry name" value="Lysozyme-like"/>
    <property type="match status" value="1"/>
</dbReference>
<dbReference type="InterPro" id="IPR023346">
    <property type="entry name" value="Lysozyme-like_dom_sf"/>
</dbReference>
<proteinExistence type="predicted"/>
<name>G2J7Y0_9BURK</name>
<evidence type="ECO:0000313" key="3">
    <source>
        <dbReference type="EMBL" id="CCD28877.1"/>
    </source>
</evidence>
<dbReference type="STRING" id="1070319.CAGGBEG34_190044"/>
<feature type="transmembrane region" description="Helical" evidence="1">
    <location>
        <begin position="30"/>
        <end position="51"/>
    </location>
</feature>
<sequence>MNLRLSQAVRWTGRATYATVRYSARLAHRFTLAVGLIAILIALTFWLSPLWRQAFTAQLRMVFSATAPPDFRRLLADDSSPARMRYPSGQGALASRAFFSQSAQEASAKTVCTIRRARSDIGKINEKCSKPERRIAQSPKQARISDYLAHRYRVARMPVGNLVKAAFSVGQEFDLDPLLLLAVIAIESRFNPYAESGVGAQGLMQVMSRVHLNKFDYFGGPEATLDPLVNLKVGALILKECIARGGSLTEGLRRYVGALPSSQSSYAGKVLAERRLLHNVARGLNVSVYASRGTHT</sequence>
<keyword evidence="1" id="KW-0472">Membrane</keyword>
<dbReference type="CDD" id="cd13400">
    <property type="entry name" value="LT_IagB-like"/>
    <property type="match status" value="1"/>
</dbReference>
<dbReference type="Proteomes" id="UP000054051">
    <property type="component" value="Unassembled WGS sequence"/>
</dbReference>
<keyword evidence="1" id="KW-1133">Transmembrane helix</keyword>